<comment type="similarity">
    <text evidence="1">Belongs to the amidase family.</text>
</comment>
<dbReference type="EMBL" id="JBHSFP010000001">
    <property type="protein sequence ID" value="MFC4529198.1"/>
    <property type="molecule type" value="Genomic_DNA"/>
</dbReference>
<comment type="caution">
    <text evidence="3">The sequence shown here is derived from an EMBL/GenBank/DDBJ whole genome shotgun (WGS) entry which is preliminary data.</text>
</comment>
<dbReference type="Proteomes" id="UP001596004">
    <property type="component" value="Unassembled WGS sequence"/>
</dbReference>
<dbReference type="Pfam" id="PF01425">
    <property type="entry name" value="Amidase"/>
    <property type="match status" value="1"/>
</dbReference>
<dbReference type="Gene3D" id="3.90.1300.10">
    <property type="entry name" value="Amidase signature (AS) domain"/>
    <property type="match status" value="1"/>
</dbReference>
<feature type="domain" description="Amidase" evidence="2">
    <location>
        <begin position="58"/>
        <end position="447"/>
    </location>
</feature>
<sequence>MELHEYAGHDAIGLRDLIAAGEVTAAEVESVARRALEVADAQVNGLAVPPYTPALDHSSEGPFAGVPFLIKDNGPTAEGMPFFCGSRSVHAVAARDTDLMRRLRAAGLVTLGMTTVPEMLISFSTESVLYGPTRNPWDLERGVGGSSGGSAALVAAGAVPLAHGSDGAGSIRIPASCCGLVGLKPSRGRVPCGPDVGEALFGISVESGLSRTVRDTAHYLDAIQGPCAGDKYTAPPPLRPYAEELGADPGRLRVALSTRAWSGAVVDPEVAAAAVQTGLMLEKLGHVVGEAEPDVGADTVMRAMVPFAMVAVAAPLLAALRPPDPAEVEAVTLRAFTELKEMSVYRLLGAFDAQNRAGRTVGAFFGEYDLLVTPTLARLPAPHGTLRYNDPDHTVATWLDSLFDYGPFTPLFNLTGEPAISLPLGLSASGLPIGVQIVAPYGREDLLFRVAAQLEEAMPWAGRTPPVFAGSR</sequence>
<dbReference type="InterPro" id="IPR036928">
    <property type="entry name" value="AS_sf"/>
</dbReference>
<dbReference type="PANTHER" id="PTHR11895:SF7">
    <property type="entry name" value="GLUTAMYL-TRNA(GLN) AMIDOTRANSFERASE SUBUNIT A, MITOCHONDRIAL"/>
    <property type="match status" value="1"/>
</dbReference>
<evidence type="ECO:0000256" key="1">
    <source>
        <dbReference type="ARBA" id="ARBA00009199"/>
    </source>
</evidence>
<gene>
    <name evidence="3" type="ORF">ACFO60_00365</name>
</gene>
<name>A0ABV9C8A9_9ACTN</name>
<dbReference type="PANTHER" id="PTHR11895">
    <property type="entry name" value="TRANSAMIDASE"/>
    <property type="match status" value="1"/>
</dbReference>
<accession>A0ABV9C8A9</accession>
<evidence type="ECO:0000259" key="2">
    <source>
        <dbReference type="Pfam" id="PF01425"/>
    </source>
</evidence>
<proteinExistence type="inferred from homology"/>
<protein>
    <submittedName>
        <fullName evidence="3">Amidase</fullName>
    </submittedName>
</protein>
<keyword evidence="4" id="KW-1185">Reference proteome</keyword>
<organism evidence="3 4">
    <name type="scientific">Sphaerisporangium dianthi</name>
    <dbReference type="NCBI Taxonomy" id="1436120"/>
    <lineage>
        <taxon>Bacteria</taxon>
        <taxon>Bacillati</taxon>
        <taxon>Actinomycetota</taxon>
        <taxon>Actinomycetes</taxon>
        <taxon>Streptosporangiales</taxon>
        <taxon>Streptosporangiaceae</taxon>
        <taxon>Sphaerisporangium</taxon>
    </lineage>
</organism>
<evidence type="ECO:0000313" key="3">
    <source>
        <dbReference type="EMBL" id="MFC4529198.1"/>
    </source>
</evidence>
<dbReference type="PROSITE" id="PS00571">
    <property type="entry name" value="AMIDASES"/>
    <property type="match status" value="1"/>
</dbReference>
<dbReference type="InterPro" id="IPR000120">
    <property type="entry name" value="Amidase"/>
</dbReference>
<dbReference type="InterPro" id="IPR020556">
    <property type="entry name" value="Amidase_CS"/>
</dbReference>
<evidence type="ECO:0000313" key="4">
    <source>
        <dbReference type="Proteomes" id="UP001596004"/>
    </source>
</evidence>
<dbReference type="SUPFAM" id="SSF75304">
    <property type="entry name" value="Amidase signature (AS) enzymes"/>
    <property type="match status" value="1"/>
</dbReference>
<dbReference type="InterPro" id="IPR023631">
    <property type="entry name" value="Amidase_dom"/>
</dbReference>
<reference evidence="4" key="1">
    <citation type="journal article" date="2019" name="Int. J. Syst. Evol. Microbiol.">
        <title>The Global Catalogue of Microorganisms (GCM) 10K type strain sequencing project: providing services to taxonomists for standard genome sequencing and annotation.</title>
        <authorList>
            <consortium name="The Broad Institute Genomics Platform"/>
            <consortium name="The Broad Institute Genome Sequencing Center for Infectious Disease"/>
            <person name="Wu L."/>
            <person name="Ma J."/>
        </authorList>
    </citation>
    <scope>NUCLEOTIDE SEQUENCE [LARGE SCALE GENOMIC DNA]</scope>
    <source>
        <strain evidence="4">CGMCC 4.7132</strain>
    </source>
</reference>
<dbReference type="RefSeq" id="WP_380835549.1">
    <property type="nucleotide sequence ID" value="NZ_JBHSFP010000001.1"/>
</dbReference>